<evidence type="ECO:0000313" key="7">
    <source>
        <dbReference type="EMBL" id="ERK58820.1"/>
    </source>
</evidence>
<keyword evidence="3 5" id="KW-1133">Transmembrane helix</keyword>
<keyword evidence="4 5" id="KW-0472">Membrane</keyword>
<dbReference type="GeneID" id="95358858"/>
<proteinExistence type="predicted"/>
<dbReference type="RefSeq" id="WP_021797144.1">
    <property type="nucleotide sequence ID" value="NZ_ACVN02000130.1"/>
</dbReference>
<dbReference type="Pfam" id="PF00664">
    <property type="entry name" value="ABC_membrane"/>
    <property type="match status" value="1"/>
</dbReference>
<feature type="transmembrane region" description="Helical" evidence="5">
    <location>
        <begin position="98"/>
        <end position="117"/>
    </location>
</feature>
<dbReference type="SUPFAM" id="SSF90123">
    <property type="entry name" value="ABC transporter transmembrane region"/>
    <property type="match status" value="1"/>
</dbReference>
<comment type="subcellular location">
    <subcellularLocation>
        <location evidence="1">Cell membrane</location>
        <topology evidence="1">Multi-pass membrane protein</topology>
    </subcellularLocation>
</comment>
<keyword evidence="8" id="KW-1185">Reference proteome</keyword>
<feature type="transmembrane region" description="Helical" evidence="5">
    <location>
        <begin position="183"/>
        <end position="205"/>
    </location>
</feature>
<protein>
    <submittedName>
        <fullName evidence="7">ABC transporter transmembrane region</fullName>
    </submittedName>
</protein>
<dbReference type="GO" id="GO:0140359">
    <property type="term" value="F:ABC-type transporter activity"/>
    <property type="evidence" value="ECO:0007669"/>
    <property type="project" value="InterPro"/>
</dbReference>
<evidence type="ECO:0000256" key="1">
    <source>
        <dbReference type="ARBA" id="ARBA00004651"/>
    </source>
</evidence>
<reference evidence="7" key="1">
    <citation type="submission" date="2013-08" db="EMBL/GenBank/DDBJ databases">
        <authorList>
            <person name="Durkin A.S."/>
            <person name="Haft D.R."/>
            <person name="McCorrison J."/>
            <person name="Torralba M."/>
            <person name="Gillis M."/>
            <person name="Haft D.H."/>
            <person name="Methe B."/>
            <person name="Sutton G."/>
            <person name="Nelson K.E."/>
        </authorList>
    </citation>
    <scope>NUCLEOTIDE SEQUENCE [LARGE SCALE GENOMIC DNA]</scope>
    <source>
        <strain evidence="7">F0233</strain>
    </source>
</reference>
<dbReference type="AlphaFoldDB" id="U2Q7R4"/>
<dbReference type="GO" id="GO:0034040">
    <property type="term" value="F:ATPase-coupled lipid transmembrane transporter activity"/>
    <property type="evidence" value="ECO:0007669"/>
    <property type="project" value="TreeGrafter"/>
</dbReference>
<dbReference type="PANTHER" id="PTHR24221:SF654">
    <property type="entry name" value="ATP-BINDING CASSETTE SUB-FAMILY B MEMBER 6"/>
    <property type="match status" value="1"/>
</dbReference>
<organism evidence="7 8">
    <name type="scientific">Propionibacterium acidifaciens F0233</name>
    <dbReference type="NCBI Taxonomy" id="553198"/>
    <lineage>
        <taxon>Bacteria</taxon>
        <taxon>Bacillati</taxon>
        <taxon>Actinomycetota</taxon>
        <taxon>Actinomycetes</taxon>
        <taxon>Propionibacteriales</taxon>
        <taxon>Propionibacteriaceae</taxon>
        <taxon>Propionibacterium</taxon>
    </lineage>
</organism>
<comment type="caution">
    <text evidence="7">The sequence shown here is derived from an EMBL/GenBank/DDBJ whole genome shotgun (WGS) entry which is preliminary data.</text>
</comment>
<dbReference type="EMBL" id="ACVN02000130">
    <property type="protein sequence ID" value="ERK58820.1"/>
    <property type="molecule type" value="Genomic_DNA"/>
</dbReference>
<dbReference type="InterPro" id="IPR036640">
    <property type="entry name" value="ABC1_TM_sf"/>
</dbReference>
<sequence length="291" mass="32064">MYYDSNLFSIGVASSVASRGILSAQIGGRINYSIGEQAMKSLLRSRFSYLETRSAGDIVNRISSIQVIQILVSDVLLNAIFDLIATLFYGVILLRVSILIGIIVLGTILLYVITLLISGSKMYQLAMGSAQMASITQSKTVQIASAMEIIKVSQAEEKVLNQWRNNFLDEINYDIRYSSFQSLIAAIGSLIQYFLPLSVTVYGLYLVSINVQSIGTVAAINTLLGSLLGSTLSISYVVQHFLSSRSALDRVRDIVSAPCEDDEVENLSKEEAMAVMKRNRIFRGFPVLFRI</sequence>
<dbReference type="InterPro" id="IPR011527">
    <property type="entry name" value="ABC1_TM_dom"/>
</dbReference>
<dbReference type="Proteomes" id="UP000017052">
    <property type="component" value="Unassembled WGS sequence"/>
</dbReference>
<evidence type="ECO:0000256" key="2">
    <source>
        <dbReference type="ARBA" id="ARBA00022692"/>
    </source>
</evidence>
<evidence type="ECO:0000256" key="4">
    <source>
        <dbReference type="ARBA" id="ARBA00023136"/>
    </source>
</evidence>
<evidence type="ECO:0000313" key="8">
    <source>
        <dbReference type="Proteomes" id="UP000017052"/>
    </source>
</evidence>
<dbReference type="InterPro" id="IPR039421">
    <property type="entry name" value="Type_1_exporter"/>
</dbReference>
<keyword evidence="2 5" id="KW-0812">Transmembrane</keyword>
<dbReference type="GO" id="GO:0005524">
    <property type="term" value="F:ATP binding"/>
    <property type="evidence" value="ECO:0007669"/>
    <property type="project" value="InterPro"/>
</dbReference>
<evidence type="ECO:0000259" key="6">
    <source>
        <dbReference type="PROSITE" id="PS50929"/>
    </source>
</evidence>
<evidence type="ECO:0000256" key="5">
    <source>
        <dbReference type="SAM" id="Phobius"/>
    </source>
</evidence>
<feature type="transmembrane region" description="Helical" evidence="5">
    <location>
        <begin position="217"/>
        <end position="238"/>
    </location>
</feature>
<dbReference type="Gene3D" id="1.20.1560.10">
    <property type="entry name" value="ABC transporter type 1, transmembrane domain"/>
    <property type="match status" value="1"/>
</dbReference>
<feature type="transmembrane region" description="Helical" evidence="5">
    <location>
        <begin position="70"/>
        <end position="92"/>
    </location>
</feature>
<feature type="domain" description="ABC transmembrane type-1" evidence="6">
    <location>
        <begin position="7"/>
        <end position="243"/>
    </location>
</feature>
<dbReference type="GO" id="GO:0005886">
    <property type="term" value="C:plasma membrane"/>
    <property type="evidence" value="ECO:0007669"/>
    <property type="project" value="UniProtKB-SubCell"/>
</dbReference>
<gene>
    <name evidence="7" type="ORF">HMPREF0682_1005</name>
</gene>
<accession>U2Q7R4</accession>
<name>U2Q7R4_9ACTN</name>
<evidence type="ECO:0000256" key="3">
    <source>
        <dbReference type="ARBA" id="ARBA00022989"/>
    </source>
</evidence>
<dbReference type="PROSITE" id="PS50929">
    <property type="entry name" value="ABC_TM1F"/>
    <property type="match status" value="1"/>
</dbReference>
<dbReference type="PANTHER" id="PTHR24221">
    <property type="entry name" value="ATP-BINDING CASSETTE SUB-FAMILY B"/>
    <property type="match status" value="1"/>
</dbReference>